<dbReference type="PANTHER" id="PTHR43210:SF5">
    <property type="entry name" value="DETHIOBIOTIN SYNTHETASE"/>
    <property type="match status" value="1"/>
</dbReference>
<keyword evidence="1 2" id="KW-0093">Biotin biosynthesis</keyword>
<dbReference type="CDD" id="cd03109">
    <property type="entry name" value="DTBS"/>
    <property type="match status" value="1"/>
</dbReference>
<keyword evidence="2" id="KW-0067">ATP-binding</keyword>
<keyword evidence="2" id="KW-0460">Magnesium</keyword>
<dbReference type="Gene3D" id="3.40.50.300">
    <property type="entry name" value="P-loop containing nucleotide triphosphate hydrolases"/>
    <property type="match status" value="1"/>
</dbReference>
<comment type="caution">
    <text evidence="2">Lacks conserved residue(s) required for the propagation of feature annotation.</text>
</comment>
<dbReference type="InterPro" id="IPR004472">
    <property type="entry name" value="DTB_synth_BioD"/>
</dbReference>
<feature type="binding site" evidence="2">
    <location>
        <position position="117"/>
    </location>
    <ligand>
        <name>Mg(2+)</name>
        <dbReference type="ChEBI" id="CHEBI:18420"/>
    </ligand>
</feature>
<comment type="function">
    <text evidence="2">Catalyzes a mechanistically unusual reaction, the ATP-dependent insertion of CO2 between the N7 and N8 nitrogen atoms of 7,8-diaminopelargonic acid (DAPA, also called 7,8-diammoniononanoate) to form a ureido ring.</text>
</comment>
<comment type="catalytic activity">
    <reaction evidence="2">
        <text>(7R,8S)-7,8-diammoniononanoate + CO2 + ATP = (4R,5S)-dethiobiotin + ADP + phosphate + 3 H(+)</text>
        <dbReference type="Rhea" id="RHEA:15805"/>
        <dbReference type="ChEBI" id="CHEBI:15378"/>
        <dbReference type="ChEBI" id="CHEBI:16526"/>
        <dbReference type="ChEBI" id="CHEBI:30616"/>
        <dbReference type="ChEBI" id="CHEBI:43474"/>
        <dbReference type="ChEBI" id="CHEBI:149469"/>
        <dbReference type="ChEBI" id="CHEBI:149473"/>
        <dbReference type="ChEBI" id="CHEBI:456216"/>
        <dbReference type="EC" id="6.3.3.3"/>
    </reaction>
</comment>
<accession>A0ABS8WB05</accession>
<comment type="similarity">
    <text evidence="2">Belongs to the dethiobiotin synthetase family.</text>
</comment>
<dbReference type="NCBIfam" id="TIGR00347">
    <property type="entry name" value="bioD"/>
    <property type="match status" value="1"/>
</dbReference>
<comment type="cofactor">
    <cofactor evidence="2">
        <name>Mg(2+)</name>
        <dbReference type="ChEBI" id="CHEBI:18420"/>
    </cofactor>
</comment>
<dbReference type="EMBL" id="JAIMJA010000010">
    <property type="protein sequence ID" value="MCE2595455.1"/>
    <property type="molecule type" value="Genomic_DNA"/>
</dbReference>
<keyword evidence="2 3" id="KW-0436">Ligase</keyword>
<dbReference type="InterPro" id="IPR027417">
    <property type="entry name" value="P-loop_NTPase"/>
</dbReference>
<gene>
    <name evidence="2 3" type="primary">bioD</name>
    <name evidence="3" type="ORF">K6Y31_11565</name>
</gene>
<dbReference type="Proteomes" id="UP001201273">
    <property type="component" value="Unassembled WGS sequence"/>
</dbReference>
<dbReference type="Pfam" id="PF13500">
    <property type="entry name" value="AAA_26"/>
    <property type="match status" value="1"/>
</dbReference>
<feature type="binding site" evidence="2">
    <location>
        <begin position="117"/>
        <end position="120"/>
    </location>
    <ligand>
        <name>ATP</name>
        <dbReference type="ChEBI" id="CHEBI:30616"/>
    </ligand>
</feature>
<keyword evidence="4" id="KW-1185">Reference proteome</keyword>
<keyword evidence="2" id="KW-0547">Nucleotide-binding</keyword>
<name>A0ABS8WB05_9GAMM</name>
<dbReference type="PIRSF" id="PIRSF006755">
    <property type="entry name" value="DTB_synth"/>
    <property type="match status" value="1"/>
</dbReference>
<dbReference type="HAMAP" id="MF_00336">
    <property type="entry name" value="BioD"/>
    <property type="match status" value="1"/>
</dbReference>
<protein>
    <recommendedName>
        <fullName evidence="2">ATP-dependent dethiobiotin synthetase BioD</fullName>
        <ecNumber evidence="2">6.3.3.3</ecNumber>
    </recommendedName>
    <alternativeName>
        <fullName evidence="2">DTB synthetase</fullName>
        <shortName evidence="2">DTBS</shortName>
    </alternativeName>
    <alternativeName>
        <fullName evidence="2">Dethiobiotin synthase</fullName>
    </alternativeName>
</protein>
<feature type="binding site" evidence="2">
    <location>
        <position position="55"/>
    </location>
    <ligand>
        <name>Mg(2+)</name>
        <dbReference type="ChEBI" id="CHEBI:18420"/>
    </ligand>
</feature>
<evidence type="ECO:0000256" key="1">
    <source>
        <dbReference type="ARBA" id="ARBA00022756"/>
    </source>
</evidence>
<feature type="active site" evidence="2">
    <location>
        <position position="38"/>
    </location>
</feature>
<feature type="binding site" evidence="2">
    <location>
        <begin position="13"/>
        <end position="18"/>
    </location>
    <ligand>
        <name>ATP</name>
        <dbReference type="ChEBI" id="CHEBI:30616"/>
    </ligand>
</feature>
<comment type="caution">
    <text evidence="3">The sequence shown here is derived from an EMBL/GenBank/DDBJ whole genome shotgun (WGS) entry which is preliminary data.</text>
</comment>
<dbReference type="EC" id="6.3.3.3" evidence="2"/>
<comment type="pathway">
    <text evidence="2">Cofactor biosynthesis; biotin biosynthesis; biotin from 7,8-diaminononanoate: step 1/2.</text>
</comment>
<dbReference type="PANTHER" id="PTHR43210">
    <property type="entry name" value="DETHIOBIOTIN SYNTHETASE"/>
    <property type="match status" value="1"/>
</dbReference>
<proteinExistence type="inferred from homology"/>
<dbReference type="SUPFAM" id="SSF52540">
    <property type="entry name" value="P-loop containing nucleoside triphosphate hydrolases"/>
    <property type="match status" value="1"/>
</dbReference>
<feature type="binding site" evidence="2">
    <location>
        <position position="55"/>
    </location>
    <ligand>
        <name>ATP</name>
        <dbReference type="ChEBI" id="CHEBI:30616"/>
    </ligand>
</feature>
<keyword evidence="2" id="KW-0479">Metal-binding</keyword>
<comment type="subcellular location">
    <subcellularLocation>
        <location evidence="2">Cytoplasm</location>
    </subcellularLocation>
</comment>
<feature type="binding site" evidence="2">
    <location>
        <begin position="177"/>
        <end position="178"/>
    </location>
    <ligand>
        <name>ATP</name>
        <dbReference type="ChEBI" id="CHEBI:30616"/>
    </ligand>
</feature>
<reference evidence="3 4" key="1">
    <citation type="journal article" date="2022" name="Environ. Microbiol. Rep.">
        <title>Eco-phylogenetic analyses reveal divergent evolution of vitamin B12 metabolism in the marine bacterial family 'Psychromonadaceae'.</title>
        <authorList>
            <person name="Jin X."/>
            <person name="Yang Y."/>
            <person name="Cao H."/>
            <person name="Gao B."/>
            <person name="Zhao Z."/>
        </authorList>
    </citation>
    <scope>NUCLEOTIDE SEQUENCE [LARGE SCALE GENOMIC DNA]</scope>
    <source>
        <strain evidence="3 4">MKS20</strain>
    </source>
</reference>
<evidence type="ECO:0000256" key="2">
    <source>
        <dbReference type="HAMAP-Rule" id="MF_00336"/>
    </source>
</evidence>
<evidence type="ECO:0000313" key="3">
    <source>
        <dbReference type="EMBL" id="MCE2595455.1"/>
    </source>
</evidence>
<organism evidence="3 4">
    <name type="scientific">Motilimonas cestriensis</name>
    <dbReference type="NCBI Taxonomy" id="2742685"/>
    <lineage>
        <taxon>Bacteria</taxon>
        <taxon>Pseudomonadati</taxon>
        <taxon>Pseudomonadota</taxon>
        <taxon>Gammaproteobacteria</taxon>
        <taxon>Alteromonadales</taxon>
        <taxon>Alteromonadales genera incertae sedis</taxon>
        <taxon>Motilimonas</taxon>
    </lineage>
</organism>
<dbReference type="RefSeq" id="WP_233052934.1">
    <property type="nucleotide sequence ID" value="NZ_JAIMJA010000010.1"/>
</dbReference>
<keyword evidence="2" id="KW-0963">Cytoplasm</keyword>
<feature type="binding site" evidence="2">
    <location>
        <position position="17"/>
    </location>
    <ligand>
        <name>Mg(2+)</name>
        <dbReference type="ChEBI" id="CHEBI:18420"/>
    </ligand>
</feature>
<evidence type="ECO:0000313" key="4">
    <source>
        <dbReference type="Proteomes" id="UP001201273"/>
    </source>
</evidence>
<comment type="subunit">
    <text evidence="2">Homodimer.</text>
</comment>
<dbReference type="GO" id="GO:0004141">
    <property type="term" value="F:dethiobiotin synthase activity"/>
    <property type="evidence" value="ECO:0007669"/>
    <property type="project" value="UniProtKB-EC"/>
</dbReference>
<sequence length="226" mass="24200">MSQAFFVTGTDTEVGKTFITCALMQSLRDMKKTVIGYKPIAAGAELSHHGLLNEDALLLQQHGSFDLPYEAINPIVFAPPIAPHIAAQQAGQVISMARVDAGFQQLKTQGADIVLVEGAGGWRLPLGDGQYLSDWVADKQLPVILVVGMKLGCLNHAILTAESIIACGLKIAGWVANSPASEQAYLTANIDYLRQHIDAPYFGHMPFMPQADALEAAQCLDVAAML</sequence>